<dbReference type="AlphaFoldDB" id="A0A7S0IRA6"/>
<evidence type="ECO:0000313" key="1">
    <source>
        <dbReference type="EMBL" id="CAD8529544.1"/>
    </source>
</evidence>
<gene>
    <name evidence="1" type="ORF">CLEP1334_LOCUS4796</name>
</gene>
<reference evidence="1" key="1">
    <citation type="submission" date="2021-01" db="EMBL/GenBank/DDBJ databases">
        <authorList>
            <person name="Corre E."/>
            <person name="Pelletier E."/>
            <person name="Niang G."/>
            <person name="Scheremetjew M."/>
            <person name="Finn R."/>
            <person name="Kale V."/>
            <person name="Holt S."/>
            <person name="Cochrane G."/>
            <person name="Meng A."/>
            <person name="Brown T."/>
            <person name="Cohen L."/>
        </authorList>
    </citation>
    <scope>NUCLEOTIDE SEQUENCE</scope>
    <source>
        <strain evidence="1">RCC1130</strain>
    </source>
</reference>
<organism evidence="1">
    <name type="scientific">Calcidiscus leptoporus</name>
    <dbReference type="NCBI Taxonomy" id="127549"/>
    <lineage>
        <taxon>Eukaryota</taxon>
        <taxon>Haptista</taxon>
        <taxon>Haptophyta</taxon>
        <taxon>Prymnesiophyceae</taxon>
        <taxon>Coccolithales</taxon>
        <taxon>Calcidiscaceae</taxon>
        <taxon>Calcidiscus</taxon>
    </lineage>
</organism>
<proteinExistence type="predicted"/>
<evidence type="ECO:0008006" key="2">
    <source>
        <dbReference type="Google" id="ProtNLM"/>
    </source>
</evidence>
<protein>
    <recommendedName>
        <fullName evidence="2">Ubiquitin-like domain-containing protein</fullName>
    </recommendedName>
</protein>
<accession>A0A7S0IRA6</accession>
<name>A0A7S0IRA6_9EUKA</name>
<dbReference type="EMBL" id="HBER01009667">
    <property type="protein sequence ID" value="CAD8529544.1"/>
    <property type="molecule type" value="Transcribed_RNA"/>
</dbReference>
<sequence>MADDDDDDDDVEVTRAPSAAAGLGFSLKLPAKSAEPQLDDESEDVALAAAGVCLVHLTIDDGSEKAEQVPMAQTIEFVKARALVLFATQLEGKTTNDLCLLLNGAELLNPMSLSDYSDFQPGKTVRVDCTS</sequence>